<gene>
    <name evidence="7" type="ORF">JAV76_06110</name>
</gene>
<evidence type="ECO:0000313" key="8">
    <source>
        <dbReference type="Proteomes" id="UP000602087"/>
    </source>
</evidence>
<comment type="caution">
    <text evidence="7">The sequence shown here is derived from an EMBL/GenBank/DDBJ whole genome shotgun (WGS) entry which is preliminary data.</text>
</comment>
<dbReference type="Proteomes" id="UP000602087">
    <property type="component" value="Unassembled WGS sequence"/>
</dbReference>
<accession>A0A934IB79</accession>
<dbReference type="RefSeq" id="WP_198733150.1">
    <property type="nucleotide sequence ID" value="NZ_JAEINH010000004.1"/>
</dbReference>
<keyword evidence="3 6" id="KW-0812">Transmembrane</keyword>
<dbReference type="GO" id="GO:0016020">
    <property type="term" value="C:membrane"/>
    <property type="evidence" value="ECO:0007669"/>
    <property type="project" value="InterPro"/>
</dbReference>
<dbReference type="GO" id="GO:0044781">
    <property type="term" value="P:bacterial-type flagellum organization"/>
    <property type="evidence" value="ECO:0007669"/>
    <property type="project" value="InterPro"/>
</dbReference>
<protein>
    <submittedName>
        <fullName evidence="7">Flagellar biosynthetic protein FliO</fullName>
    </submittedName>
</protein>
<feature type="transmembrane region" description="Helical" evidence="6">
    <location>
        <begin position="6"/>
        <end position="25"/>
    </location>
</feature>
<keyword evidence="4 6" id="KW-1133">Transmembrane helix</keyword>
<proteinExistence type="predicted"/>
<organism evidence="7 8">
    <name type="scientific">Sanguibacter suaedae</name>
    <dbReference type="NCBI Taxonomy" id="2795737"/>
    <lineage>
        <taxon>Bacteria</taxon>
        <taxon>Bacillati</taxon>
        <taxon>Actinomycetota</taxon>
        <taxon>Actinomycetes</taxon>
        <taxon>Micrococcales</taxon>
        <taxon>Sanguibacteraceae</taxon>
        <taxon>Sanguibacter</taxon>
    </lineage>
</organism>
<evidence type="ECO:0000256" key="1">
    <source>
        <dbReference type="ARBA" id="ARBA00004236"/>
    </source>
</evidence>
<name>A0A934IB79_9MICO</name>
<evidence type="ECO:0000256" key="3">
    <source>
        <dbReference type="ARBA" id="ARBA00022692"/>
    </source>
</evidence>
<dbReference type="EMBL" id="JAEINH010000004">
    <property type="protein sequence ID" value="MBI9114585.1"/>
    <property type="molecule type" value="Genomic_DNA"/>
</dbReference>
<evidence type="ECO:0000313" key="7">
    <source>
        <dbReference type="EMBL" id="MBI9114585.1"/>
    </source>
</evidence>
<keyword evidence="7" id="KW-0969">Cilium</keyword>
<dbReference type="Pfam" id="PF04347">
    <property type="entry name" value="FliO"/>
    <property type="match status" value="1"/>
</dbReference>
<evidence type="ECO:0000256" key="4">
    <source>
        <dbReference type="ARBA" id="ARBA00022989"/>
    </source>
</evidence>
<keyword evidence="7" id="KW-0966">Cell projection</keyword>
<evidence type="ECO:0000256" key="2">
    <source>
        <dbReference type="ARBA" id="ARBA00022475"/>
    </source>
</evidence>
<dbReference type="InterPro" id="IPR022781">
    <property type="entry name" value="Flagellar_biosynth_FliO"/>
</dbReference>
<evidence type="ECO:0000256" key="5">
    <source>
        <dbReference type="ARBA" id="ARBA00023136"/>
    </source>
</evidence>
<evidence type="ECO:0000256" key="6">
    <source>
        <dbReference type="SAM" id="Phobius"/>
    </source>
</evidence>
<comment type="subcellular location">
    <subcellularLocation>
        <location evidence="1">Cell membrane</location>
    </subcellularLocation>
</comment>
<keyword evidence="2" id="KW-1003">Cell membrane</keyword>
<keyword evidence="8" id="KW-1185">Reference proteome</keyword>
<reference evidence="7" key="1">
    <citation type="submission" date="2020-12" db="EMBL/GenBank/DDBJ databases">
        <title>Sanguibacter suaedae sp. nov., isolated from Suaeda aralocaspica.</title>
        <authorList>
            <person name="Ma Q."/>
        </authorList>
    </citation>
    <scope>NUCLEOTIDE SEQUENCE</scope>
    <source>
        <strain evidence="7">YZGR15</strain>
    </source>
</reference>
<keyword evidence="7" id="KW-0282">Flagellum</keyword>
<sequence>MDTAVVVLRAALSLAAVLGLIWYAGRRLSDTSASERGDGPLGRLLTRSGLRPASRRTARGLRTPGVTMAVVGRQVLGPRASVAVLDVGDQRLVLGVTDAGVNVLSTQAVPAAEEVPDELPAGEVREEIDVTAALTLVKALPEETEDAGTGVASPATAAPVPAAAPAAGGGALDGSVLSPATWRQALTVMQSRTVRR</sequence>
<dbReference type="AlphaFoldDB" id="A0A934IB79"/>
<keyword evidence="5 6" id="KW-0472">Membrane</keyword>